<dbReference type="FunFam" id="3.40.1190.20:FF:000001">
    <property type="entry name" value="Phosphofructokinase"/>
    <property type="match status" value="1"/>
</dbReference>
<dbReference type="GO" id="GO:0005829">
    <property type="term" value="C:cytosol"/>
    <property type="evidence" value="ECO:0007669"/>
    <property type="project" value="TreeGrafter"/>
</dbReference>
<dbReference type="GO" id="GO:0003872">
    <property type="term" value="F:6-phosphofructokinase activity"/>
    <property type="evidence" value="ECO:0007669"/>
    <property type="project" value="TreeGrafter"/>
</dbReference>
<dbReference type="InterPro" id="IPR017583">
    <property type="entry name" value="Tagatose/fructose_Pkinase"/>
</dbReference>
<comment type="caution">
    <text evidence="8">The sequence shown here is derived from an EMBL/GenBank/DDBJ whole genome shotgun (WGS) entry which is preliminary data.</text>
</comment>
<dbReference type="RefSeq" id="WP_131449948.1">
    <property type="nucleotide sequence ID" value="NZ_SJZI01000046.1"/>
</dbReference>
<dbReference type="EMBL" id="SJZI01000046">
    <property type="protein sequence ID" value="TCJ13292.1"/>
    <property type="molecule type" value="Genomic_DNA"/>
</dbReference>
<dbReference type="InterPro" id="IPR011611">
    <property type="entry name" value="PfkB_dom"/>
</dbReference>
<evidence type="ECO:0000256" key="2">
    <source>
        <dbReference type="ARBA" id="ARBA00022679"/>
    </source>
</evidence>
<dbReference type="GO" id="GO:0005524">
    <property type="term" value="F:ATP binding"/>
    <property type="evidence" value="ECO:0007669"/>
    <property type="project" value="UniProtKB-KW"/>
</dbReference>
<keyword evidence="9" id="KW-1185">Reference proteome</keyword>
<protein>
    <submittedName>
        <fullName evidence="8">1-phosphofructokinase family hexose kinase</fullName>
    </submittedName>
</protein>
<feature type="domain" description="Carbohydrate kinase PfkB" evidence="7">
    <location>
        <begin position="20"/>
        <end position="291"/>
    </location>
</feature>
<name>A0A4R1B589_9BACT</name>
<dbReference type="AlphaFoldDB" id="A0A4R1B589"/>
<sequence>MILTVTFNPAIDKSTSIDRLVPDKKLRGDRLVSEPGGGGINVSKALQELGAPAKALFLSGGVNGAVLERLLNERGLPFEAVPAKGETRESFTVLERGTNAQYRFVLPGDPYDEADGAALFRALEAAPRPEFVVASGSLPPGAPDDLYAQLAAHCRRIGARLVVDTSGVPLQRAVDTGVFLIKPNLSELCALTGRTHLELHEVDDAAREVLGRGGCSALIVSMGPSGALAVTSEGEWRIPAPVVRKQSTVGAGDSMIAGICHALLQGRPLPDAARFGVACGTAATMNPGSQLFKKEDAERLYEWIRTHS</sequence>
<dbReference type="Proteomes" id="UP000295334">
    <property type="component" value="Unassembled WGS sequence"/>
</dbReference>
<accession>A0A4R1B589</accession>
<dbReference type="OrthoDB" id="9801219at2"/>
<dbReference type="InterPro" id="IPR002173">
    <property type="entry name" value="Carboh/pur_kinase_PfkB_CS"/>
</dbReference>
<keyword evidence="2 6" id="KW-0808">Transferase</keyword>
<gene>
    <name evidence="8" type="ORF">EPD60_12940</name>
</gene>
<dbReference type="CDD" id="cd01164">
    <property type="entry name" value="FruK_PfkB_like"/>
    <property type="match status" value="1"/>
</dbReference>
<dbReference type="PANTHER" id="PTHR46566">
    <property type="entry name" value="1-PHOSPHOFRUCTOKINASE-RELATED"/>
    <property type="match status" value="1"/>
</dbReference>
<dbReference type="PROSITE" id="PS00583">
    <property type="entry name" value="PFKB_KINASES_1"/>
    <property type="match status" value="1"/>
</dbReference>
<dbReference type="SUPFAM" id="SSF53613">
    <property type="entry name" value="Ribokinase-like"/>
    <property type="match status" value="1"/>
</dbReference>
<evidence type="ECO:0000259" key="7">
    <source>
        <dbReference type="Pfam" id="PF00294"/>
    </source>
</evidence>
<comment type="similarity">
    <text evidence="1">Belongs to the carbohydrate kinase PfkB family.</text>
</comment>
<evidence type="ECO:0000313" key="9">
    <source>
        <dbReference type="Proteomes" id="UP000295334"/>
    </source>
</evidence>
<evidence type="ECO:0000313" key="8">
    <source>
        <dbReference type="EMBL" id="TCJ13292.1"/>
    </source>
</evidence>
<dbReference type="InterPro" id="IPR029056">
    <property type="entry name" value="Ribokinase-like"/>
</dbReference>
<evidence type="ECO:0000256" key="6">
    <source>
        <dbReference type="PIRNR" id="PIRNR000535"/>
    </source>
</evidence>
<evidence type="ECO:0000256" key="1">
    <source>
        <dbReference type="ARBA" id="ARBA00010688"/>
    </source>
</evidence>
<dbReference type="PANTHER" id="PTHR46566:SF2">
    <property type="entry name" value="ATP-DEPENDENT 6-PHOSPHOFRUCTOKINASE ISOZYME 2"/>
    <property type="match status" value="1"/>
</dbReference>
<reference evidence="8 9" key="1">
    <citation type="submission" date="2019-03" db="EMBL/GenBank/DDBJ databases">
        <authorList>
            <person name="Kim M.K.M."/>
        </authorList>
    </citation>
    <scope>NUCLEOTIDE SEQUENCE [LARGE SCALE GENOMIC DNA]</scope>
    <source>
        <strain evidence="8 9">17J68-12</strain>
    </source>
</reference>
<dbReference type="PIRSF" id="PIRSF000535">
    <property type="entry name" value="1PFK/6PFK/LacC"/>
    <property type="match status" value="1"/>
</dbReference>
<dbReference type="Pfam" id="PF00294">
    <property type="entry name" value="PfkB"/>
    <property type="match status" value="1"/>
</dbReference>
<keyword evidence="3" id="KW-0547">Nucleotide-binding</keyword>
<evidence type="ECO:0000256" key="3">
    <source>
        <dbReference type="ARBA" id="ARBA00022741"/>
    </source>
</evidence>
<dbReference type="Gene3D" id="3.40.1190.20">
    <property type="match status" value="1"/>
</dbReference>
<proteinExistence type="inferred from homology"/>
<keyword evidence="5" id="KW-0067">ATP-binding</keyword>
<evidence type="ECO:0000256" key="4">
    <source>
        <dbReference type="ARBA" id="ARBA00022777"/>
    </source>
</evidence>
<keyword evidence="4 8" id="KW-0418">Kinase</keyword>
<organism evidence="8 9">
    <name type="scientific">Flaviaesturariibacter flavus</name>
    <dbReference type="NCBI Taxonomy" id="2502780"/>
    <lineage>
        <taxon>Bacteria</taxon>
        <taxon>Pseudomonadati</taxon>
        <taxon>Bacteroidota</taxon>
        <taxon>Chitinophagia</taxon>
        <taxon>Chitinophagales</taxon>
        <taxon>Chitinophagaceae</taxon>
        <taxon>Flaviaestuariibacter</taxon>
    </lineage>
</organism>
<evidence type="ECO:0000256" key="5">
    <source>
        <dbReference type="ARBA" id="ARBA00022840"/>
    </source>
</evidence>
<dbReference type="NCBIfam" id="TIGR03168">
    <property type="entry name" value="1-PFK"/>
    <property type="match status" value="1"/>
</dbReference>